<dbReference type="RefSeq" id="WP_179761456.1">
    <property type="nucleotide sequence ID" value="NZ_BAAAJZ010000003.1"/>
</dbReference>
<organism evidence="2 3">
    <name type="scientific">Pseudonocardia alni</name>
    <name type="common">Amycolata alni</name>
    <dbReference type="NCBI Taxonomy" id="33907"/>
    <lineage>
        <taxon>Bacteria</taxon>
        <taxon>Bacillati</taxon>
        <taxon>Actinomycetota</taxon>
        <taxon>Actinomycetes</taxon>
        <taxon>Pseudonocardiales</taxon>
        <taxon>Pseudonocardiaceae</taxon>
        <taxon>Pseudonocardia</taxon>
    </lineage>
</organism>
<proteinExistence type="predicted"/>
<evidence type="ECO:0000313" key="2">
    <source>
        <dbReference type="EMBL" id="NYG02727.1"/>
    </source>
</evidence>
<reference evidence="2 3" key="1">
    <citation type="submission" date="2020-07" db="EMBL/GenBank/DDBJ databases">
        <title>Sequencing the genomes of 1000 actinobacteria strains.</title>
        <authorList>
            <person name="Klenk H.-P."/>
        </authorList>
    </citation>
    <scope>NUCLEOTIDE SEQUENCE [LARGE SCALE GENOMIC DNA]</scope>
    <source>
        <strain evidence="2 3">DSM 44749</strain>
    </source>
</reference>
<comment type="caution">
    <text evidence="2">The sequence shown here is derived from an EMBL/GenBank/DDBJ whole genome shotgun (WGS) entry which is preliminary data.</text>
</comment>
<protein>
    <submittedName>
        <fullName evidence="2">Uncharacterized protein</fullName>
    </submittedName>
</protein>
<name>A0A852W1B9_PSEA5</name>
<accession>A0A852W1B9</accession>
<feature type="region of interest" description="Disordered" evidence="1">
    <location>
        <begin position="116"/>
        <end position="220"/>
    </location>
</feature>
<dbReference type="EMBL" id="JACCCZ010000001">
    <property type="protein sequence ID" value="NYG02727.1"/>
    <property type="molecule type" value="Genomic_DNA"/>
</dbReference>
<evidence type="ECO:0000313" key="3">
    <source>
        <dbReference type="Proteomes" id="UP000549695"/>
    </source>
</evidence>
<evidence type="ECO:0000256" key="1">
    <source>
        <dbReference type="SAM" id="MobiDB-lite"/>
    </source>
</evidence>
<feature type="compositionally biased region" description="Pro residues" evidence="1">
    <location>
        <begin position="181"/>
        <end position="201"/>
    </location>
</feature>
<gene>
    <name evidence="2" type="ORF">HDA37_003012</name>
</gene>
<dbReference type="AlphaFoldDB" id="A0A852W1B9"/>
<feature type="compositionally biased region" description="Low complexity" evidence="1">
    <location>
        <begin position="116"/>
        <end position="154"/>
    </location>
</feature>
<dbReference type="GeneID" id="98052755"/>
<dbReference type="Proteomes" id="UP000549695">
    <property type="component" value="Unassembled WGS sequence"/>
</dbReference>
<keyword evidence="3" id="KW-1185">Reference proteome</keyword>
<sequence>MVESTTMESWSELLRTVLGVPGTGYTCVADPTTGEIVADAGGRAVPGLAEVLGWGAAQVVAEGPVFEDAVITTREGDHHLLRALPRDGAAPLLAYAHLDRSGSPVALLRRALRAPATPPARTAPQVTAPTADPAAAPARPVMPARPAAPVMSPAGPTDTAPATIAVPRPSPVPDAERTPGPAVPLPRRAPGPAEPSEPPPAAGRDDAHAGAVPEGGRWADDLGTMARILAALRRLDPSSSTR</sequence>